<dbReference type="InterPro" id="IPR000326">
    <property type="entry name" value="PAP2/HPO"/>
</dbReference>
<gene>
    <name evidence="3" type="ORF">GCM10017577_71230</name>
</gene>
<keyword evidence="1" id="KW-1133">Transmembrane helix</keyword>
<feature type="domain" description="Phosphatidic acid phosphatase type 2/haloperoxidase" evidence="2">
    <location>
        <begin position="147"/>
        <end position="259"/>
    </location>
</feature>
<dbReference type="AlphaFoldDB" id="A0A9W6UGE3"/>
<feature type="transmembrane region" description="Helical" evidence="1">
    <location>
        <begin position="12"/>
        <end position="30"/>
    </location>
</feature>
<proteinExistence type="predicted"/>
<evidence type="ECO:0000313" key="3">
    <source>
        <dbReference type="EMBL" id="GLL15969.1"/>
    </source>
</evidence>
<dbReference type="Proteomes" id="UP001143463">
    <property type="component" value="Unassembled WGS sequence"/>
</dbReference>
<dbReference type="CDD" id="cd03392">
    <property type="entry name" value="PAP2_like_2"/>
    <property type="match status" value="1"/>
</dbReference>
<keyword evidence="4" id="KW-1185">Reference proteome</keyword>
<feature type="transmembrane region" description="Helical" evidence="1">
    <location>
        <begin position="146"/>
        <end position="163"/>
    </location>
</feature>
<dbReference type="SMART" id="SM00014">
    <property type="entry name" value="acidPPc"/>
    <property type="match status" value="1"/>
</dbReference>
<dbReference type="RefSeq" id="WP_051738326.1">
    <property type="nucleotide sequence ID" value="NZ_BAAAUZ010000053.1"/>
</dbReference>
<comment type="caution">
    <text evidence="3">The sequence shown here is derived from an EMBL/GenBank/DDBJ whole genome shotgun (WGS) entry which is preliminary data.</text>
</comment>
<reference evidence="3" key="1">
    <citation type="journal article" date="2014" name="Int. J. Syst. Evol. Microbiol.">
        <title>Complete genome sequence of Corynebacterium casei LMG S-19264T (=DSM 44701T), isolated from a smear-ripened cheese.</title>
        <authorList>
            <consortium name="US DOE Joint Genome Institute (JGI-PGF)"/>
            <person name="Walter F."/>
            <person name="Albersmeier A."/>
            <person name="Kalinowski J."/>
            <person name="Ruckert C."/>
        </authorList>
    </citation>
    <scope>NUCLEOTIDE SEQUENCE</scope>
    <source>
        <strain evidence="3">VKM Ac-1069</strain>
    </source>
</reference>
<organism evidence="3 4">
    <name type="scientific">Pseudonocardia halophobica</name>
    <dbReference type="NCBI Taxonomy" id="29401"/>
    <lineage>
        <taxon>Bacteria</taxon>
        <taxon>Bacillati</taxon>
        <taxon>Actinomycetota</taxon>
        <taxon>Actinomycetes</taxon>
        <taxon>Pseudonocardiales</taxon>
        <taxon>Pseudonocardiaceae</taxon>
        <taxon>Pseudonocardia</taxon>
    </lineage>
</organism>
<dbReference type="SUPFAM" id="SSF48317">
    <property type="entry name" value="Acid phosphatase/Vanadium-dependent haloperoxidase"/>
    <property type="match status" value="1"/>
</dbReference>
<protein>
    <recommendedName>
        <fullName evidence="2">Phosphatidic acid phosphatase type 2/haloperoxidase domain-containing protein</fullName>
    </recommendedName>
</protein>
<keyword evidence="1" id="KW-0812">Transmembrane</keyword>
<feature type="transmembrane region" description="Helical" evidence="1">
    <location>
        <begin position="244"/>
        <end position="265"/>
    </location>
</feature>
<feature type="transmembrane region" description="Helical" evidence="1">
    <location>
        <begin position="216"/>
        <end position="238"/>
    </location>
</feature>
<dbReference type="InterPro" id="IPR036938">
    <property type="entry name" value="PAP2/HPO_sf"/>
</dbReference>
<reference evidence="3" key="2">
    <citation type="submission" date="2023-01" db="EMBL/GenBank/DDBJ databases">
        <authorList>
            <person name="Sun Q."/>
            <person name="Evtushenko L."/>
        </authorList>
    </citation>
    <scope>NUCLEOTIDE SEQUENCE</scope>
    <source>
        <strain evidence="3">VKM Ac-1069</strain>
    </source>
</reference>
<accession>A0A9W6UGE3</accession>
<keyword evidence="1" id="KW-0472">Membrane</keyword>
<dbReference type="Gene3D" id="1.20.144.10">
    <property type="entry name" value="Phosphatidic acid phosphatase type 2/haloperoxidase"/>
    <property type="match status" value="1"/>
</dbReference>
<name>A0A9W6UGE3_9PSEU</name>
<evidence type="ECO:0000313" key="4">
    <source>
        <dbReference type="Proteomes" id="UP001143463"/>
    </source>
</evidence>
<feature type="transmembrane region" description="Helical" evidence="1">
    <location>
        <begin position="120"/>
        <end position="139"/>
    </location>
</feature>
<dbReference type="Pfam" id="PF01569">
    <property type="entry name" value="PAP2"/>
    <property type="match status" value="1"/>
</dbReference>
<dbReference type="EMBL" id="BSFQ01000061">
    <property type="protein sequence ID" value="GLL15969.1"/>
    <property type="molecule type" value="Genomic_DNA"/>
</dbReference>
<evidence type="ECO:0000259" key="2">
    <source>
        <dbReference type="SMART" id="SM00014"/>
    </source>
</evidence>
<dbReference type="PANTHER" id="PTHR14969:SF13">
    <property type="entry name" value="AT30094P"/>
    <property type="match status" value="1"/>
</dbReference>
<feature type="transmembrane region" description="Helical" evidence="1">
    <location>
        <begin position="191"/>
        <end position="209"/>
    </location>
</feature>
<evidence type="ECO:0000256" key="1">
    <source>
        <dbReference type="SAM" id="Phobius"/>
    </source>
</evidence>
<sequence>MRFADLQQGAGVLVWMCWLVTAVALCAYRVGLRATTGTGGAPLPGLPAVGALVAPARRVLRRPAVWGTGVASTLFTAQATVVDSVADHSSLAAADRPVLGWLVAHRARDWTVVMETASRYGGTLGTLVLALVAVAVLVWRRHWWEAATVTVASAGVAVLVPAFKDFYARPRPPVATQLVPQFDPSLPSGHALGSIVIVGVVAIVAARLVRSLVVRVAALGTAAATIVLIGVSRLYLGVHWFTDVLAGWFLGGAWLAVCLAALHALTAGRAPVRRDGTPALL</sequence>
<dbReference type="PANTHER" id="PTHR14969">
    <property type="entry name" value="SPHINGOSINE-1-PHOSPHATE PHOSPHOHYDROLASE"/>
    <property type="match status" value="1"/>
</dbReference>